<dbReference type="AlphaFoldDB" id="A0A4Z2G5F2"/>
<gene>
    <name evidence="1" type="ORF">EYF80_041027</name>
</gene>
<dbReference type="Proteomes" id="UP000314294">
    <property type="component" value="Unassembled WGS sequence"/>
</dbReference>
<comment type="caution">
    <text evidence="1">The sequence shown here is derived from an EMBL/GenBank/DDBJ whole genome shotgun (WGS) entry which is preliminary data.</text>
</comment>
<reference evidence="1 2" key="1">
    <citation type="submission" date="2019-03" db="EMBL/GenBank/DDBJ databases">
        <title>First draft genome of Liparis tanakae, snailfish: a comprehensive survey of snailfish specific genes.</title>
        <authorList>
            <person name="Kim W."/>
            <person name="Song I."/>
            <person name="Jeong J.-H."/>
            <person name="Kim D."/>
            <person name="Kim S."/>
            <person name="Ryu S."/>
            <person name="Song J.Y."/>
            <person name="Lee S.K."/>
        </authorList>
    </citation>
    <scope>NUCLEOTIDE SEQUENCE [LARGE SCALE GENOMIC DNA]</scope>
    <source>
        <tissue evidence="1">Muscle</tissue>
    </source>
</reference>
<accession>A0A4Z2G5F2</accession>
<proteinExistence type="predicted"/>
<keyword evidence="2" id="KW-1185">Reference proteome</keyword>
<dbReference type="EMBL" id="SRLO01000682">
    <property type="protein sequence ID" value="TNN48788.1"/>
    <property type="molecule type" value="Genomic_DNA"/>
</dbReference>
<sequence>MYWRNRVEILFLSPTRLAALTPRVIRSTSRSIKSTTSWRRRRSLSCSFFSSVLLLSCISCQASRRSRSVRIRSTSCRASQRRANDCRQVTWVDTRIRKRLSRKSVHL</sequence>
<evidence type="ECO:0000313" key="1">
    <source>
        <dbReference type="EMBL" id="TNN48788.1"/>
    </source>
</evidence>
<protein>
    <submittedName>
        <fullName evidence="1">Uncharacterized protein</fullName>
    </submittedName>
</protein>
<organism evidence="1 2">
    <name type="scientific">Liparis tanakae</name>
    <name type="common">Tanaka's snailfish</name>
    <dbReference type="NCBI Taxonomy" id="230148"/>
    <lineage>
        <taxon>Eukaryota</taxon>
        <taxon>Metazoa</taxon>
        <taxon>Chordata</taxon>
        <taxon>Craniata</taxon>
        <taxon>Vertebrata</taxon>
        <taxon>Euteleostomi</taxon>
        <taxon>Actinopterygii</taxon>
        <taxon>Neopterygii</taxon>
        <taxon>Teleostei</taxon>
        <taxon>Neoteleostei</taxon>
        <taxon>Acanthomorphata</taxon>
        <taxon>Eupercaria</taxon>
        <taxon>Perciformes</taxon>
        <taxon>Cottioidei</taxon>
        <taxon>Cottales</taxon>
        <taxon>Liparidae</taxon>
        <taxon>Liparis</taxon>
    </lineage>
</organism>
<evidence type="ECO:0000313" key="2">
    <source>
        <dbReference type="Proteomes" id="UP000314294"/>
    </source>
</evidence>
<name>A0A4Z2G5F2_9TELE</name>